<protein>
    <submittedName>
        <fullName evidence="1">15108_t:CDS:1</fullName>
    </submittedName>
</protein>
<keyword evidence="2" id="KW-1185">Reference proteome</keyword>
<reference evidence="1" key="1">
    <citation type="submission" date="2021-06" db="EMBL/GenBank/DDBJ databases">
        <authorList>
            <person name="Kallberg Y."/>
            <person name="Tangrot J."/>
            <person name="Rosling A."/>
        </authorList>
    </citation>
    <scope>NUCLEOTIDE SEQUENCE</scope>
    <source>
        <strain evidence="1">CL356</strain>
    </source>
</reference>
<feature type="non-terminal residue" evidence="1">
    <location>
        <position position="67"/>
    </location>
</feature>
<name>A0ACA9R4C4_9GLOM</name>
<proteinExistence type="predicted"/>
<feature type="non-terminal residue" evidence="1">
    <location>
        <position position="1"/>
    </location>
</feature>
<evidence type="ECO:0000313" key="1">
    <source>
        <dbReference type="EMBL" id="CAG8775290.1"/>
    </source>
</evidence>
<gene>
    <name evidence="1" type="ORF">ACOLOM_LOCUS14051</name>
</gene>
<accession>A0ACA9R4C4</accession>
<evidence type="ECO:0000313" key="2">
    <source>
        <dbReference type="Proteomes" id="UP000789525"/>
    </source>
</evidence>
<comment type="caution">
    <text evidence="1">The sequence shown here is derived from an EMBL/GenBank/DDBJ whole genome shotgun (WGS) entry which is preliminary data.</text>
</comment>
<organism evidence="1 2">
    <name type="scientific">Acaulospora colombiana</name>
    <dbReference type="NCBI Taxonomy" id="27376"/>
    <lineage>
        <taxon>Eukaryota</taxon>
        <taxon>Fungi</taxon>
        <taxon>Fungi incertae sedis</taxon>
        <taxon>Mucoromycota</taxon>
        <taxon>Glomeromycotina</taxon>
        <taxon>Glomeromycetes</taxon>
        <taxon>Diversisporales</taxon>
        <taxon>Acaulosporaceae</taxon>
        <taxon>Acaulospora</taxon>
    </lineage>
</organism>
<dbReference type="EMBL" id="CAJVPT010067655">
    <property type="protein sequence ID" value="CAG8775290.1"/>
    <property type="molecule type" value="Genomic_DNA"/>
</dbReference>
<sequence>FDSNKENSMGSTNSKVSVAPAKEDVNQEVVVTNPPSTPSLPKKNYDEEPLLKANPRRFVLFPIQYHD</sequence>
<dbReference type="Proteomes" id="UP000789525">
    <property type="component" value="Unassembled WGS sequence"/>
</dbReference>